<sequence length="51" mass="6191">MMSPFLQHQHPQAVILFFCNQYQVAPRTKVYLLQQRQLNHLLCWVLPLNRK</sequence>
<name>A0A0A9P5F8_ARUDO</name>
<accession>A0A0A9P5F8</accession>
<organism evidence="1">
    <name type="scientific">Arundo donax</name>
    <name type="common">Giant reed</name>
    <name type="synonym">Donax arundinaceus</name>
    <dbReference type="NCBI Taxonomy" id="35708"/>
    <lineage>
        <taxon>Eukaryota</taxon>
        <taxon>Viridiplantae</taxon>
        <taxon>Streptophyta</taxon>
        <taxon>Embryophyta</taxon>
        <taxon>Tracheophyta</taxon>
        <taxon>Spermatophyta</taxon>
        <taxon>Magnoliopsida</taxon>
        <taxon>Liliopsida</taxon>
        <taxon>Poales</taxon>
        <taxon>Poaceae</taxon>
        <taxon>PACMAD clade</taxon>
        <taxon>Arundinoideae</taxon>
        <taxon>Arundineae</taxon>
        <taxon>Arundo</taxon>
    </lineage>
</organism>
<dbReference type="AlphaFoldDB" id="A0A0A9P5F8"/>
<dbReference type="EMBL" id="GBRH01220361">
    <property type="protein sequence ID" value="JAD77534.1"/>
    <property type="molecule type" value="Transcribed_RNA"/>
</dbReference>
<reference evidence="1" key="2">
    <citation type="journal article" date="2015" name="Data Brief">
        <title>Shoot transcriptome of the giant reed, Arundo donax.</title>
        <authorList>
            <person name="Barrero R.A."/>
            <person name="Guerrero F.D."/>
            <person name="Moolhuijzen P."/>
            <person name="Goolsby J.A."/>
            <person name="Tidwell J."/>
            <person name="Bellgard S.E."/>
            <person name="Bellgard M.I."/>
        </authorList>
    </citation>
    <scope>NUCLEOTIDE SEQUENCE</scope>
    <source>
        <tissue evidence="1">Shoot tissue taken approximately 20 cm above the soil surface</tissue>
    </source>
</reference>
<protein>
    <submittedName>
        <fullName evidence="1">Uncharacterized protein</fullName>
    </submittedName>
</protein>
<reference evidence="1" key="1">
    <citation type="submission" date="2014-09" db="EMBL/GenBank/DDBJ databases">
        <authorList>
            <person name="Magalhaes I.L.F."/>
            <person name="Oliveira U."/>
            <person name="Santos F.R."/>
            <person name="Vidigal T.H.D.A."/>
            <person name="Brescovit A.D."/>
            <person name="Santos A.J."/>
        </authorList>
    </citation>
    <scope>NUCLEOTIDE SEQUENCE</scope>
    <source>
        <tissue evidence="1">Shoot tissue taken approximately 20 cm above the soil surface</tissue>
    </source>
</reference>
<evidence type="ECO:0000313" key="1">
    <source>
        <dbReference type="EMBL" id="JAD77534.1"/>
    </source>
</evidence>
<proteinExistence type="predicted"/>